<dbReference type="PROSITE" id="PS50039">
    <property type="entry name" value="FORK_HEAD_3"/>
    <property type="match status" value="1"/>
</dbReference>
<feature type="region of interest" description="Disordered" evidence="7">
    <location>
        <begin position="233"/>
        <end position="295"/>
    </location>
</feature>
<evidence type="ECO:0000256" key="3">
    <source>
        <dbReference type="ARBA" id="ARBA00023125"/>
    </source>
</evidence>
<dbReference type="PROSITE" id="PS00657">
    <property type="entry name" value="FORK_HEAD_1"/>
    <property type="match status" value="1"/>
</dbReference>
<evidence type="ECO:0000313" key="10">
    <source>
        <dbReference type="Proteomes" id="UP000694680"/>
    </source>
</evidence>
<dbReference type="GO" id="GO:0009653">
    <property type="term" value="P:anatomical structure morphogenesis"/>
    <property type="evidence" value="ECO:0007669"/>
    <property type="project" value="TreeGrafter"/>
</dbReference>
<reference evidence="9" key="2">
    <citation type="submission" date="2025-08" db="UniProtKB">
        <authorList>
            <consortium name="Ensembl"/>
        </authorList>
    </citation>
    <scope>IDENTIFICATION</scope>
</reference>
<dbReference type="PANTHER" id="PTHR11829:SF384">
    <property type="entry name" value="FORK-HEAD DOMAIN-CONTAINING PROTEIN"/>
    <property type="match status" value="1"/>
</dbReference>
<reference evidence="9" key="3">
    <citation type="submission" date="2025-09" db="UniProtKB">
        <authorList>
            <consortium name="Ensembl"/>
        </authorList>
    </citation>
    <scope>IDENTIFICATION</scope>
</reference>
<evidence type="ECO:0000256" key="1">
    <source>
        <dbReference type="ARBA" id="ARBA00004123"/>
    </source>
</evidence>
<keyword evidence="2" id="KW-0805">Transcription regulation</keyword>
<dbReference type="FunFam" id="1.10.10.10:FF:000016">
    <property type="entry name" value="Forkhead box protein I1"/>
    <property type="match status" value="1"/>
</dbReference>
<dbReference type="SMART" id="SM00339">
    <property type="entry name" value="FH"/>
    <property type="match status" value="1"/>
</dbReference>
<accession>A0A8C5NGF4</accession>
<dbReference type="Proteomes" id="UP000694680">
    <property type="component" value="Chromosome 19"/>
</dbReference>
<name>A0A8C5NGF4_GOUWI</name>
<evidence type="ECO:0000256" key="2">
    <source>
        <dbReference type="ARBA" id="ARBA00023015"/>
    </source>
</evidence>
<evidence type="ECO:0000313" key="9">
    <source>
        <dbReference type="Ensembl" id="ENSGWIP00000053280.1"/>
    </source>
</evidence>
<dbReference type="SUPFAM" id="SSF46785">
    <property type="entry name" value="Winged helix' DNA-binding domain"/>
    <property type="match status" value="1"/>
</dbReference>
<evidence type="ECO:0000259" key="8">
    <source>
        <dbReference type="PROSITE" id="PS50039"/>
    </source>
</evidence>
<keyword evidence="3 6" id="KW-0238">DNA-binding</keyword>
<dbReference type="PROSITE" id="PS00658">
    <property type="entry name" value="FORK_HEAD_2"/>
    <property type="match status" value="1"/>
</dbReference>
<keyword evidence="10" id="KW-1185">Reference proteome</keyword>
<dbReference type="InterPro" id="IPR018122">
    <property type="entry name" value="TF_fork_head_CS_1"/>
</dbReference>
<dbReference type="InterPro" id="IPR001766">
    <property type="entry name" value="Fork_head_dom"/>
</dbReference>
<dbReference type="InterPro" id="IPR036390">
    <property type="entry name" value="WH_DNA-bd_sf"/>
</dbReference>
<dbReference type="GO" id="GO:0000981">
    <property type="term" value="F:DNA-binding transcription factor activity, RNA polymerase II-specific"/>
    <property type="evidence" value="ECO:0007669"/>
    <property type="project" value="TreeGrafter"/>
</dbReference>
<dbReference type="InterPro" id="IPR050211">
    <property type="entry name" value="FOX_domain-containing"/>
</dbReference>
<proteinExistence type="predicted"/>
<dbReference type="PANTHER" id="PTHR11829">
    <property type="entry name" value="FORKHEAD BOX PROTEIN"/>
    <property type="match status" value="1"/>
</dbReference>
<evidence type="ECO:0000256" key="4">
    <source>
        <dbReference type="ARBA" id="ARBA00023163"/>
    </source>
</evidence>
<keyword evidence="4" id="KW-0804">Transcription</keyword>
<dbReference type="PRINTS" id="PR00053">
    <property type="entry name" value="FORKHEAD"/>
</dbReference>
<sequence length="362" mass="40071">MFFVAFGAENERDWIMNAFGHQPSNQQNSSIQSAQDILDMAMYCDNYGVYPPPALHHHHHHPQRAAHPTGYGLGDYPSPSSNPYLWLNGPGINSSPYIPGNNGASYIQSGFGSNQRQFLSPPSGFGGADLGWLSISSQQELFKMVRPPYSYSALIAMAIQHAADRKLTLSQIYQYVAENFPFYKKSKAGWQNSIRHNLSLNDCFKKVPRDDDDPGKGNYWTLDPNCEKMFDNGNFRRKRKRRADLSGPDPSSMPIKSEDSPLKLCDTSSLLSASPPSLRGSPKSSPPPSAEHSPCFGNFVSGMNSLLVDGSGLSQSRDLNPHSPPPVMPVNSDRVNYYASVHSLSNNYCLNNLKYSREGTEV</sequence>
<dbReference type="GO" id="GO:0009888">
    <property type="term" value="P:tissue development"/>
    <property type="evidence" value="ECO:0007669"/>
    <property type="project" value="UniProtKB-ARBA"/>
</dbReference>
<organism evidence="9 10">
    <name type="scientific">Gouania willdenowi</name>
    <name type="common">Blunt-snouted clingfish</name>
    <name type="synonym">Lepadogaster willdenowi</name>
    <dbReference type="NCBI Taxonomy" id="441366"/>
    <lineage>
        <taxon>Eukaryota</taxon>
        <taxon>Metazoa</taxon>
        <taxon>Chordata</taxon>
        <taxon>Craniata</taxon>
        <taxon>Vertebrata</taxon>
        <taxon>Euteleostomi</taxon>
        <taxon>Actinopterygii</taxon>
        <taxon>Neopterygii</taxon>
        <taxon>Teleostei</taxon>
        <taxon>Neoteleostei</taxon>
        <taxon>Acanthomorphata</taxon>
        <taxon>Ovalentaria</taxon>
        <taxon>Blenniimorphae</taxon>
        <taxon>Blenniiformes</taxon>
        <taxon>Gobiesocoidei</taxon>
        <taxon>Gobiesocidae</taxon>
        <taxon>Gobiesocinae</taxon>
        <taxon>Gouania</taxon>
    </lineage>
</organism>
<keyword evidence="5 6" id="KW-0539">Nucleus</keyword>
<dbReference type="GO" id="GO:0000978">
    <property type="term" value="F:RNA polymerase II cis-regulatory region sequence-specific DNA binding"/>
    <property type="evidence" value="ECO:0007669"/>
    <property type="project" value="TreeGrafter"/>
</dbReference>
<dbReference type="GO" id="GO:0030154">
    <property type="term" value="P:cell differentiation"/>
    <property type="evidence" value="ECO:0007669"/>
    <property type="project" value="UniProtKB-ARBA"/>
</dbReference>
<dbReference type="Pfam" id="PF00250">
    <property type="entry name" value="Forkhead"/>
    <property type="match status" value="1"/>
</dbReference>
<comment type="subcellular location">
    <subcellularLocation>
        <location evidence="1 6">Nucleus</location>
    </subcellularLocation>
</comment>
<dbReference type="Gene3D" id="1.10.10.10">
    <property type="entry name" value="Winged helix-like DNA-binding domain superfamily/Winged helix DNA-binding domain"/>
    <property type="match status" value="1"/>
</dbReference>
<protein>
    <recommendedName>
        <fullName evidence="8">Fork-head domain-containing protein</fullName>
    </recommendedName>
</protein>
<feature type="compositionally biased region" description="Low complexity" evidence="7">
    <location>
        <begin position="268"/>
        <end position="282"/>
    </location>
</feature>
<dbReference type="Ensembl" id="ENSGWIT00000057455.1">
    <property type="protein sequence ID" value="ENSGWIP00000053280.1"/>
    <property type="gene ID" value="ENSGWIG00000025619.1"/>
</dbReference>
<evidence type="ECO:0000256" key="5">
    <source>
        <dbReference type="ARBA" id="ARBA00023242"/>
    </source>
</evidence>
<dbReference type="InterPro" id="IPR036388">
    <property type="entry name" value="WH-like_DNA-bd_sf"/>
</dbReference>
<dbReference type="InterPro" id="IPR030456">
    <property type="entry name" value="TF_fork_head_CS_2"/>
</dbReference>
<evidence type="ECO:0000256" key="6">
    <source>
        <dbReference type="PROSITE-ProRule" id="PRU00089"/>
    </source>
</evidence>
<dbReference type="GO" id="GO:0005634">
    <property type="term" value="C:nucleus"/>
    <property type="evidence" value="ECO:0007669"/>
    <property type="project" value="UniProtKB-SubCell"/>
</dbReference>
<gene>
    <name evidence="9" type="primary">foxi1</name>
</gene>
<feature type="DNA-binding region" description="Fork-head" evidence="6">
    <location>
        <begin position="146"/>
        <end position="240"/>
    </location>
</feature>
<evidence type="ECO:0000256" key="7">
    <source>
        <dbReference type="SAM" id="MobiDB-lite"/>
    </source>
</evidence>
<feature type="domain" description="Fork-head" evidence="8">
    <location>
        <begin position="146"/>
        <end position="240"/>
    </location>
</feature>
<dbReference type="AlphaFoldDB" id="A0A8C5NGF4"/>
<reference evidence="9" key="1">
    <citation type="submission" date="2020-06" db="EMBL/GenBank/DDBJ databases">
        <authorList>
            <consortium name="Wellcome Sanger Institute Data Sharing"/>
        </authorList>
    </citation>
    <scope>NUCLEOTIDE SEQUENCE [LARGE SCALE GENOMIC DNA]</scope>
</reference>